<name>A0A0M3IG60_ASCLU</name>
<sequence>MEDHLRRWAATLGLRHLRDAPESQLVEDRRAIVVLSSRGASGRELMMASTSMHRVASSASERSFLPIAGRRADFVRPMRRSYSPPFQGAWDVLNVHSM</sequence>
<proteinExistence type="predicted"/>
<protein>
    <submittedName>
        <fullName evidence="2">Flavodoxin-like domain-containing protein</fullName>
    </submittedName>
</protein>
<dbReference type="Proteomes" id="UP000036681">
    <property type="component" value="Unplaced"/>
</dbReference>
<organism evidence="1 2">
    <name type="scientific">Ascaris lumbricoides</name>
    <name type="common">Giant roundworm</name>
    <dbReference type="NCBI Taxonomy" id="6252"/>
    <lineage>
        <taxon>Eukaryota</taxon>
        <taxon>Metazoa</taxon>
        <taxon>Ecdysozoa</taxon>
        <taxon>Nematoda</taxon>
        <taxon>Chromadorea</taxon>
        <taxon>Rhabditida</taxon>
        <taxon>Spirurina</taxon>
        <taxon>Ascaridomorpha</taxon>
        <taxon>Ascaridoidea</taxon>
        <taxon>Ascarididae</taxon>
        <taxon>Ascaris</taxon>
    </lineage>
</organism>
<evidence type="ECO:0000313" key="2">
    <source>
        <dbReference type="WBParaSite" id="ALUE_0001725601-mRNA-1"/>
    </source>
</evidence>
<reference evidence="2" key="1">
    <citation type="submission" date="2017-02" db="UniProtKB">
        <authorList>
            <consortium name="WormBaseParasite"/>
        </authorList>
    </citation>
    <scope>IDENTIFICATION</scope>
</reference>
<evidence type="ECO:0000313" key="1">
    <source>
        <dbReference type="Proteomes" id="UP000036681"/>
    </source>
</evidence>
<dbReference type="WBParaSite" id="ALUE_0001725601-mRNA-1">
    <property type="protein sequence ID" value="ALUE_0001725601-mRNA-1"/>
    <property type="gene ID" value="ALUE_0001725601"/>
</dbReference>
<keyword evidence="1" id="KW-1185">Reference proteome</keyword>
<dbReference type="AlphaFoldDB" id="A0A0M3IG60"/>
<accession>A0A0M3IG60</accession>